<organism evidence="11 12">
    <name type="scientific">Flavimaribacter sediminis</name>
    <dbReference type="NCBI Taxonomy" id="2865987"/>
    <lineage>
        <taxon>Bacteria</taxon>
        <taxon>Pseudomonadati</taxon>
        <taxon>Pseudomonadota</taxon>
        <taxon>Alphaproteobacteria</taxon>
        <taxon>Hyphomicrobiales</taxon>
        <taxon>Rhizobiaceae</taxon>
        <taxon>Flavimaribacter</taxon>
    </lineage>
</organism>
<evidence type="ECO:0000256" key="6">
    <source>
        <dbReference type="ARBA" id="ARBA00023004"/>
    </source>
</evidence>
<reference evidence="11" key="1">
    <citation type="submission" date="2021-08" db="EMBL/GenBank/DDBJ databases">
        <title>Hoeflea bacterium WL0058 sp. nov., isolated from the sediment.</title>
        <authorList>
            <person name="Wang L."/>
            <person name="Zhang D."/>
        </authorList>
    </citation>
    <scope>NUCLEOTIDE SEQUENCE</scope>
    <source>
        <strain evidence="11">WL0058</strain>
    </source>
</reference>
<protein>
    <recommendedName>
        <fullName evidence="9">Cytochrome c-type biogenesis protein</fullName>
    </recommendedName>
</protein>
<keyword evidence="9" id="KW-0812">Transmembrane</keyword>
<dbReference type="InterPro" id="IPR038297">
    <property type="entry name" value="CcmH/CycL/NrfF/Ccl2_sf"/>
</dbReference>
<feature type="chain" id="PRO_5041777360" description="Cytochrome c-type biogenesis protein" evidence="9">
    <location>
        <begin position="25"/>
        <end position="159"/>
    </location>
</feature>
<feature type="domain" description="CcmH/CycL/Ccl2/NrfF N-terminal" evidence="10">
    <location>
        <begin position="13"/>
        <end position="153"/>
    </location>
</feature>
<keyword evidence="5" id="KW-0201">Cytochrome c-type biogenesis</keyword>
<dbReference type="InterPro" id="IPR005616">
    <property type="entry name" value="CcmH/CycL/Ccl2/NrfF_N"/>
</dbReference>
<evidence type="ECO:0000313" key="11">
    <source>
        <dbReference type="EMBL" id="MBW8639454.1"/>
    </source>
</evidence>
<dbReference type="GO" id="GO:0046872">
    <property type="term" value="F:metal ion binding"/>
    <property type="evidence" value="ECO:0007669"/>
    <property type="project" value="UniProtKB-KW"/>
</dbReference>
<comment type="caution">
    <text evidence="11">The sequence shown here is derived from an EMBL/GenBank/DDBJ whole genome shotgun (WGS) entry which is preliminary data.</text>
</comment>
<dbReference type="CDD" id="cd16378">
    <property type="entry name" value="CcmH_N"/>
    <property type="match status" value="1"/>
</dbReference>
<dbReference type="EMBL" id="JAICBX010000004">
    <property type="protein sequence ID" value="MBW8639454.1"/>
    <property type="molecule type" value="Genomic_DNA"/>
</dbReference>
<gene>
    <name evidence="11" type="ORF">K1W69_19825</name>
</gene>
<dbReference type="Gene3D" id="1.10.8.640">
    <property type="entry name" value="Cytochrome C biogenesis protein"/>
    <property type="match status" value="1"/>
</dbReference>
<evidence type="ECO:0000256" key="5">
    <source>
        <dbReference type="ARBA" id="ARBA00022748"/>
    </source>
</evidence>
<keyword evidence="2 9" id="KW-0349">Heme</keyword>
<evidence type="ECO:0000259" key="10">
    <source>
        <dbReference type="Pfam" id="PF03918"/>
    </source>
</evidence>
<evidence type="ECO:0000256" key="3">
    <source>
        <dbReference type="ARBA" id="ARBA00022723"/>
    </source>
</evidence>
<proteinExistence type="inferred from homology"/>
<evidence type="ECO:0000313" key="12">
    <source>
        <dbReference type="Proteomes" id="UP001196509"/>
    </source>
</evidence>
<feature type="signal peptide" evidence="9">
    <location>
        <begin position="1"/>
        <end position="24"/>
    </location>
</feature>
<comment type="subcellular location">
    <subcellularLocation>
        <location evidence="8">Membrane</location>
        <topology evidence="8">Single-pass membrane protein</topology>
        <orientation evidence="8">Periplasmic side</orientation>
    </subcellularLocation>
</comment>
<comment type="similarity">
    <text evidence="1 9">Belongs to the CcmH/CycL/Ccl2/NrfF family.</text>
</comment>
<evidence type="ECO:0000256" key="8">
    <source>
        <dbReference type="ARBA" id="ARBA00060491"/>
    </source>
</evidence>
<evidence type="ECO:0000256" key="1">
    <source>
        <dbReference type="ARBA" id="ARBA00010342"/>
    </source>
</evidence>
<feature type="transmembrane region" description="Helical" evidence="9">
    <location>
        <begin position="108"/>
        <end position="127"/>
    </location>
</feature>
<dbReference type="AlphaFoldDB" id="A0AAE2ZM64"/>
<keyword evidence="4 9" id="KW-0732">Signal</keyword>
<dbReference type="GO" id="GO:0005886">
    <property type="term" value="C:plasma membrane"/>
    <property type="evidence" value="ECO:0007669"/>
    <property type="project" value="TreeGrafter"/>
</dbReference>
<keyword evidence="3 9" id="KW-0479">Metal-binding</keyword>
<dbReference type="InterPro" id="IPR051263">
    <property type="entry name" value="C-type_cytochrome_biogenesis"/>
</dbReference>
<sequence>MTTLVRQALLVLLLLIGSAGQAFAVTPDEMLDDPALEQRARAISAGLRCLVCQNQSIDDSDAELAHDLRVLVRQRLVEGDSDEEVINYVVSRYGEFVLLRPRLTAQTIALWSTPAILLAIGLIWLVASIRRRAATASGALLSDDEKRELDRLLDAEKFE</sequence>
<name>A0AAE2ZM64_9HYPH</name>
<dbReference type="RefSeq" id="WP_220230185.1">
    <property type="nucleotide sequence ID" value="NZ_JAICBX010000004.1"/>
</dbReference>
<dbReference type="GO" id="GO:0017004">
    <property type="term" value="P:cytochrome complex assembly"/>
    <property type="evidence" value="ECO:0007669"/>
    <property type="project" value="UniProtKB-KW"/>
</dbReference>
<keyword evidence="12" id="KW-1185">Reference proteome</keyword>
<comment type="function">
    <text evidence="7">Required for the biogenesis of c-type cytochromes. Possible subunit of a heme lyase.</text>
</comment>
<dbReference type="PANTHER" id="PTHR47870">
    <property type="entry name" value="CYTOCHROME C-TYPE BIOGENESIS PROTEIN CCMH"/>
    <property type="match status" value="1"/>
</dbReference>
<keyword evidence="9" id="KW-0472">Membrane</keyword>
<evidence type="ECO:0000256" key="7">
    <source>
        <dbReference type="ARBA" id="ARBA00037230"/>
    </source>
</evidence>
<accession>A0AAE2ZM64</accession>
<keyword evidence="6 9" id="KW-0408">Iron</keyword>
<evidence type="ECO:0000256" key="4">
    <source>
        <dbReference type="ARBA" id="ARBA00022729"/>
    </source>
</evidence>
<keyword evidence="9" id="KW-1133">Transmembrane helix</keyword>
<dbReference type="PANTHER" id="PTHR47870:SF1">
    <property type="entry name" value="CYTOCHROME C-TYPE BIOGENESIS PROTEIN CCMH"/>
    <property type="match status" value="1"/>
</dbReference>
<dbReference type="Pfam" id="PF03918">
    <property type="entry name" value="CcmH"/>
    <property type="match status" value="1"/>
</dbReference>
<dbReference type="Proteomes" id="UP001196509">
    <property type="component" value="Unassembled WGS sequence"/>
</dbReference>
<dbReference type="FunFam" id="1.10.8.640:FF:000001">
    <property type="entry name" value="Cytochrome c-type biogenesis protein"/>
    <property type="match status" value="1"/>
</dbReference>
<evidence type="ECO:0000256" key="2">
    <source>
        <dbReference type="ARBA" id="ARBA00022617"/>
    </source>
</evidence>
<evidence type="ECO:0000256" key="9">
    <source>
        <dbReference type="RuleBase" id="RU364112"/>
    </source>
</evidence>